<comment type="caution">
    <text evidence="1">The sequence shown here is derived from an EMBL/GenBank/DDBJ whole genome shotgun (WGS) entry which is preliminary data.</text>
</comment>
<proteinExistence type="predicted"/>
<keyword evidence="2" id="KW-1185">Reference proteome</keyword>
<reference evidence="1" key="1">
    <citation type="submission" date="2021-03" db="EMBL/GenBank/DDBJ databases">
        <authorList>
            <person name="Sun Q."/>
        </authorList>
    </citation>
    <scope>NUCLEOTIDE SEQUENCE</scope>
    <source>
        <strain evidence="1">CCM 8862</strain>
    </source>
</reference>
<dbReference type="AlphaFoldDB" id="A0A939IXX2"/>
<evidence type="ECO:0000313" key="2">
    <source>
        <dbReference type="Proteomes" id="UP000664332"/>
    </source>
</evidence>
<accession>A0A939IXX2</accession>
<dbReference type="Proteomes" id="UP000664332">
    <property type="component" value="Unassembled WGS sequence"/>
</dbReference>
<dbReference type="RefSeq" id="WP_207119001.1">
    <property type="nucleotide sequence ID" value="NZ_JAFLEQ010000008.1"/>
</dbReference>
<dbReference type="EMBL" id="JAFLEQ010000008">
    <property type="protein sequence ID" value="MBN9644092.1"/>
    <property type="molecule type" value="Genomic_DNA"/>
</dbReference>
<feature type="non-terminal residue" evidence="1">
    <location>
        <position position="223"/>
    </location>
</feature>
<gene>
    <name evidence="1" type="ORF">JZY06_05590</name>
</gene>
<evidence type="ECO:0000313" key="1">
    <source>
        <dbReference type="EMBL" id="MBN9644092.1"/>
    </source>
</evidence>
<protein>
    <submittedName>
        <fullName evidence="1">Uncharacterized protein</fullName>
    </submittedName>
</protein>
<name>A0A939IXX2_9CORY</name>
<sequence length="223" mass="22826">MPHLNSGTTGRFPAASGTAAGVALTAVVFASGGLFAAPAAAVDVKTDTEDKVCRVDPKAPGSDLTLFWTTLIEKAKQQRIEELDEADPGLKAAIEAYDANPSTADDPGVLQDRIAAAGGQEGLGMLIATTAEEAGVPGDSPDGPVKTAYTAPEARDAAAAVGPDPAAKVEKALSDVAATGNRLDRIKADLFAEQSGQFNAIQFGMRDQLVACADALTPEEKTF</sequence>
<organism evidence="1 2">
    <name type="scientific">Corynebacterium mendelii</name>
    <dbReference type="NCBI Taxonomy" id="2765362"/>
    <lineage>
        <taxon>Bacteria</taxon>
        <taxon>Bacillati</taxon>
        <taxon>Actinomycetota</taxon>
        <taxon>Actinomycetes</taxon>
        <taxon>Mycobacteriales</taxon>
        <taxon>Corynebacteriaceae</taxon>
        <taxon>Corynebacterium</taxon>
    </lineage>
</organism>